<dbReference type="Pfam" id="PF09820">
    <property type="entry name" value="AAA-ATPase_like"/>
    <property type="match status" value="1"/>
</dbReference>
<dbReference type="InterPro" id="IPR018631">
    <property type="entry name" value="AAA-ATPase-like_dom"/>
</dbReference>
<reference evidence="2 3" key="1">
    <citation type="submission" date="2016-10" db="EMBL/GenBank/DDBJ databases">
        <authorList>
            <person name="de Groot N.N."/>
        </authorList>
    </citation>
    <scope>NUCLEOTIDE SEQUENCE [LARGE SCALE GENOMIC DNA]</scope>
    <source>
        <strain>GEY</strain>
        <strain evidence="3">DSM 9560</strain>
    </source>
</reference>
<dbReference type="PANTHER" id="PTHR34825">
    <property type="entry name" value="CONSERVED PROTEIN, WITH A WEAK D-GALACTARATE DEHYDRATASE/ALTRONATE HYDROLASE DOMAIN"/>
    <property type="match status" value="1"/>
</dbReference>
<dbReference type="Pfam" id="PF08011">
    <property type="entry name" value="PDDEXK_9"/>
    <property type="match status" value="1"/>
</dbReference>
<dbReference type="PANTHER" id="PTHR34825:SF2">
    <property type="entry name" value="AAA-ATPASE-LIKE DOMAIN-CONTAINING PROTEIN"/>
    <property type="match status" value="1"/>
</dbReference>
<accession>A0A1I2BH19</accession>
<evidence type="ECO:0000259" key="1">
    <source>
        <dbReference type="Pfam" id="PF09820"/>
    </source>
</evidence>
<evidence type="ECO:0000313" key="2">
    <source>
        <dbReference type="EMBL" id="SFE55471.1"/>
    </source>
</evidence>
<protein>
    <submittedName>
        <fullName evidence="2">PD-(D/E)XK nuclease superfamily protein</fullName>
    </submittedName>
</protein>
<dbReference type="AlphaFoldDB" id="A0A1I2BH19"/>
<dbReference type="EMBL" id="FONY01000003">
    <property type="protein sequence ID" value="SFE55471.1"/>
    <property type="molecule type" value="Genomic_DNA"/>
</dbReference>
<dbReference type="OrthoDB" id="1032983at2"/>
<organism evidence="2 3">
    <name type="scientific">Thermoflexibacter ruber</name>
    <dbReference type="NCBI Taxonomy" id="1003"/>
    <lineage>
        <taxon>Bacteria</taxon>
        <taxon>Pseudomonadati</taxon>
        <taxon>Bacteroidota</taxon>
        <taxon>Cytophagia</taxon>
        <taxon>Cytophagales</taxon>
        <taxon>Thermoflexibacteraceae</taxon>
        <taxon>Thermoflexibacter</taxon>
    </lineage>
</organism>
<dbReference type="InterPro" id="IPR012547">
    <property type="entry name" value="PDDEXK_9"/>
</dbReference>
<evidence type="ECO:0000313" key="3">
    <source>
        <dbReference type="Proteomes" id="UP000199513"/>
    </source>
</evidence>
<proteinExistence type="predicted"/>
<sequence length="573" mass="67609">MPKIRFPYGISNIEQLITQGYYFVDKTAFIEKLEERSEKFISFLRPRRIGKSLFVSILEYYYGKEYQAKFNQIFGKLYIGKNPTPLQGKYAVLTMDFSGIDTQTEESSYRGFLVKVRSYLHSFMIRYELFDEAIKNEILSQASPDGVMTMFFNFYLAHFQETPIYLIIDEYDHFTNEILLQDLSQFKKAVTQNGYVRKFYETIKEATRKNVVDRVFITGVAPITLDSLTSGFNIITHLTHHIQFHDMMGFTTEEVGTMLDLILEDKTRKENIMQDLKEWYNGYKFRVEAKTTLYNSDMVLYFMLAWADEQAYPKPMLDPNIAPDYGKVKRVFEIQNPKGNYEVLEKIIRENEINNTLIFQFSFDKPFDETAFVSLLYYLGYLTLKEDIGAGFATFKIPNYVIKELYWEYFAYLITEQKQLPFNTTKLIEAMSPMALKGDISLFMSIIQEVLQTLSNRDFRQFDEKYIKMLIIAFALQSQIYYIRSEAENRVGYTDIEFITPPQNPNVLHEYIFEVKYLRKEQASLLASKQEEAKMQIKKYLATDDFLKKRQKLHAYTIVVVKDEMFIDKVEND</sequence>
<keyword evidence="3" id="KW-1185">Reference proteome</keyword>
<dbReference type="STRING" id="1003.SAMN04488541_100313"/>
<dbReference type="RefSeq" id="WP_091539218.1">
    <property type="nucleotide sequence ID" value="NZ_FONY01000003.1"/>
</dbReference>
<dbReference type="Proteomes" id="UP000199513">
    <property type="component" value="Unassembled WGS sequence"/>
</dbReference>
<feature type="domain" description="AAA-ATPase-like" evidence="1">
    <location>
        <begin position="7"/>
        <end position="229"/>
    </location>
</feature>
<name>A0A1I2BH19_9BACT</name>
<gene>
    <name evidence="2" type="ORF">SAMN04488541_100313</name>
</gene>